<gene>
    <name evidence="4" type="ordered locus">AM1_5440</name>
</gene>
<dbReference type="OrthoDB" id="415806at2"/>
<evidence type="ECO:0000256" key="1">
    <source>
        <dbReference type="ARBA" id="ARBA00023122"/>
    </source>
</evidence>
<dbReference type="EMBL" id="CP000828">
    <property type="protein sequence ID" value="ABW30396.1"/>
    <property type="molecule type" value="Genomic_DNA"/>
</dbReference>
<reference evidence="4 5" key="1">
    <citation type="journal article" date="2008" name="Proc. Natl. Acad. Sci. U.S.A.">
        <title>Niche adaptation and genome expansion in the chlorophyll d-producing cyanobacterium Acaryochloris marina.</title>
        <authorList>
            <person name="Swingley W.D."/>
            <person name="Chen M."/>
            <person name="Cheung P.C."/>
            <person name="Conrad A.L."/>
            <person name="Dejesa L.C."/>
            <person name="Hao J."/>
            <person name="Honchak B.M."/>
            <person name="Karbach L.E."/>
            <person name="Kurdoglu A."/>
            <person name="Lahiri S."/>
            <person name="Mastrian S.D."/>
            <person name="Miyashita H."/>
            <person name="Page L."/>
            <person name="Ramakrishna P."/>
            <person name="Satoh S."/>
            <person name="Sattley W.M."/>
            <person name="Shimada Y."/>
            <person name="Taylor H.L."/>
            <person name="Tomo T."/>
            <person name="Tsuchiya T."/>
            <person name="Wang Z.T."/>
            <person name="Raymond J."/>
            <person name="Mimuro M."/>
            <person name="Blankenship R.E."/>
            <person name="Touchman J.W."/>
        </authorList>
    </citation>
    <scope>NUCLEOTIDE SEQUENCE [LARGE SCALE GENOMIC DNA]</scope>
    <source>
        <strain evidence="5">MBIC 11017</strain>
    </source>
</reference>
<dbReference type="AlphaFoldDB" id="B0CCV4"/>
<evidence type="ECO:0000259" key="3">
    <source>
        <dbReference type="PROSITE" id="PS51371"/>
    </source>
</evidence>
<dbReference type="InterPro" id="IPR051257">
    <property type="entry name" value="Diverse_CBS-Domain"/>
</dbReference>
<dbReference type="SUPFAM" id="SSF54631">
    <property type="entry name" value="CBS-domain pair"/>
    <property type="match status" value="2"/>
</dbReference>
<feature type="domain" description="CBS" evidence="3">
    <location>
        <begin position="103"/>
        <end position="163"/>
    </location>
</feature>
<dbReference type="Proteomes" id="UP000000268">
    <property type="component" value="Chromosome"/>
</dbReference>
<dbReference type="PROSITE" id="PS51371">
    <property type="entry name" value="CBS"/>
    <property type="match status" value="3"/>
</dbReference>
<dbReference type="PANTHER" id="PTHR43080">
    <property type="entry name" value="CBS DOMAIN-CONTAINING PROTEIN CBSX3, MITOCHONDRIAL"/>
    <property type="match status" value="1"/>
</dbReference>
<dbReference type="CDD" id="cd17774">
    <property type="entry name" value="CBS_two-component_sensor_histidine_kinase_repeat2"/>
    <property type="match status" value="1"/>
</dbReference>
<evidence type="ECO:0000256" key="2">
    <source>
        <dbReference type="PROSITE-ProRule" id="PRU00703"/>
    </source>
</evidence>
<dbReference type="KEGG" id="amr:AM1_5440"/>
<dbReference type="Gene3D" id="3.10.580.10">
    <property type="entry name" value="CBS-domain"/>
    <property type="match status" value="2"/>
</dbReference>
<dbReference type="CDD" id="cd04620">
    <property type="entry name" value="CBS_two-component_sensor_histidine_kinase_repeat1"/>
    <property type="match status" value="1"/>
</dbReference>
<evidence type="ECO:0000313" key="4">
    <source>
        <dbReference type="EMBL" id="ABW30396.1"/>
    </source>
</evidence>
<dbReference type="eggNOG" id="COG0517">
    <property type="taxonomic scope" value="Bacteria"/>
</dbReference>
<name>B0CCV4_ACAM1</name>
<dbReference type="Pfam" id="PF00571">
    <property type="entry name" value="CBS"/>
    <property type="match status" value="3"/>
</dbReference>
<dbReference type="STRING" id="329726.AM1_5440"/>
<evidence type="ECO:0000313" key="5">
    <source>
        <dbReference type="Proteomes" id="UP000000268"/>
    </source>
</evidence>
<dbReference type="InterPro" id="IPR046342">
    <property type="entry name" value="CBS_dom_sf"/>
</dbReference>
<dbReference type="SMART" id="SM00116">
    <property type="entry name" value="CBS"/>
    <property type="match status" value="4"/>
</dbReference>
<feature type="domain" description="CBS" evidence="3">
    <location>
        <begin position="239"/>
        <end position="300"/>
    </location>
</feature>
<organism evidence="4 5">
    <name type="scientific">Acaryochloris marina (strain MBIC 11017)</name>
    <dbReference type="NCBI Taxonomy" id="329726"/>
    <lineage>
        <taxon>Bacteria</taxon>
        <taxon>Bacillati</taxon>
        <taxon>Cyanobacteriota</taxon>
        <taxon>Cyanophyceae</taxon>
        <taxon>Acaryochloridales</taxon>
        <taxon>Acaryochloridaceae</taxon>
        <taxon>Acaryochloris</taxon>
    </lineage>
</organism>
<accession>B0CCV4</accession>
<dbReference type="PANTHER" id="PTHR43080:SF2">
    <property type="entry name" value="CBS DOMAIN-CONTAINING PROTEIN"/>
    <property type="match status" value="1"/>
</dbReference>
<dbReference type="RefSeq" id="WP_012165635.1">
    <property type="nucleotide sequence ID" value="NC_009925.1"/>
</dbReference>
<keyword evidence="1 2" id="KW-0129">CBS domain</keyword>
<feature type="domain" description="CBS" evidence="3">
    <location>
        <begin position="170"/>
        <end position="230"/>
    </location>
</feature>
<sequence length="324" mass="36434">MQQNDPMVGTPNLEEAINYQPLILAPETALVDVIARMSQTPFSCCELGASSQDSGDVETETTRPTCALIMQDQEILGILTERDIVRFAAAGMDCDRITAADVMAHPVKTLPLADFKDIFAVMFLFRRYRIRHLPILDDQNKLVGITEPSSLRRVLRPANLLKLRRVSEVMSTSVIHAPPHCSVLSLAQLMAEHRVSCVVIVEPAPDDGLKPIGIVTERDIVQFQAMQFDIGRIMASEVMSSPLFLLNPGDSLWSAHQQMQRRRVRRLVVSWNWGQDLGIVTQTSLLKVFDPLEMYGIIETLQQTIEQLEAEKASYWRHRDAEVS</sequence>
<dbReference type="HOGENOM" id="CLU_000445_11_37_3"/>
<keyword evidence="5" id="KW-1185">Reference proteome</keyword>
<protein>
    <submittedName>
        <fullName evidence="4">CBS domain pair</fullName>
    </submittedName>
</protein>
<dbReference type="InterPro" id="IPR000644">
    <property type="entry name" value="CBS_dom"/>
</dbReference>
<proteinExistence type="predicted"/>